<dbReference type="RefSeq" id="WP_264848466.1">
    <property type="nucleotide sequence ID" value="NZ_BRXR01000001.1"/>
</dbReference>
<evidence type="ECO:0000259" key="1">
    <source>
        <dbReference type="Pfam" id="PF01048"/>
    </source>
</evidence>
<dbReference type="InterPro" id="IPR000845">
    <property type="entry name" value="Nucleoside_phosphorylase_d"/>
</dbReference>
<evidence type="ECO:0000313" key="3">
    <source>
        <dbReference type="Proteomes" id="UP001208567"/>
    </source>
</evidence>
<dbReference type="EMBL" id="BRXR01000001">
    <property type="protein sequence ID" value="GLC29180.1"/>
    <property type="molecule type" value="Genomic_DNA"/>
</dbReference>
<dbReference type="Gene3D" id="3.40.50.1580">
    <property type="entry name" value="Nucleoside phosphorylase domain"/>
    <property type="match status" value="1"/>
</dbReference>
<dbReference type="Pfam" id="PF01048">
    <property type="entry name" value="PNP_UDP_1"/>
    <property type="match status" value="1"/>
</dbReference>
<dbReference type="SUPFAM" id="SSF53167">
    <property type="entry name" value="Purine and uridine phosphorylases"/>
    <property type="match status" value="1"/>
</dbReference>
<reference evidence="2 3" key="1">
    <citation type="journal article" date="2024" name="Int. J. Syst. Evol. Microbiol.">
        <title>Clostridium omnivorum sp. nov., isolated from anoxic soil under the treatment of reductive soil disinfestation.</title>
        <authorList>
            <person name="Ueki A."/>
            <person name="Tonouchi A."/>
            <person name="Kaku N."/>
            <person name="Honma S."/>
            <person name="Ueki K."/>
        </authorList>
    </citation>
    <scope>NUCLEOTIDE SEQUENCE [LARGE SCALE GENOMIC DNA]</scope>
    <source>
        <strain evidence="2 3">E14</strain>
    </source>
</reference>
<organism evidence="2 3">
    <name type="scientific">Clostridium omnivorum</name>
    <dbReference type="NCBI Taxonomy" id="1604902"/>
    <lineage>
        <taxon>Bacteria</taxon>
        <taxon>Bacillati</taxon>
        <taxon>Bacillota</taxon>
        <taxon>Clostridia</taxon>
        <taxon>Eubacteriales</taxon>
        <taxon>Clostridiaceae</taxon>
        <taxon>Clostridium</taxon>
    </lineage>
</organism>
<dbReference type="PANTHER" id="PTHR46832">
    <property type="entry name" value="5'-METHYLTHIOADENOSINE/S-ADENOSYLHOMOCYSTEINE NUCLEOSIDASE"/>
    <property type="match status" value="1"/>
</dbReference>
<keyword evidence="3" id="KW-1185">Reference proteome</keyword>
<dbReference type="InterPro" id="IPR035994">
    <property type="entry name" value="Nucleoside_phosphorylase_sf"/>
</dbReference>
<proteinExistence type="predicted"/>
<sequence length="237" mass="26822">MESFSRVALICPCKIEYDKCKSTLNLDKEMILSGRNICSKRYNKCEVFAIFAGPGIIQCTSATQLVIDKFHCDLVIDVGGAGSLCDEFNYNDIIIAREVYEFDICEIKDYETLKDDLTSKTIFKDMSNEHAKYLNETISCLESLTNQRIKFGDIASGEKTIKDRETRNMLNSKLGAHACNWETSSVIKTANLNNIVGISIRVITDNADENMDKDFYTNWGNSLENLFTVLNIILEKL</sequence>
<dbReference type="PANTHER" id="PTHR46832:SF1">
    <property type="entry name" value="5'-METHYLTHIOADENOSINE_S-ADENOSYLHOMOCYSTEINE NUCLEOSIDASE"/>
    <property type="match status" value="1"/>
</dbReference>
<dbReference type="CDD" id="cd09008">
    <property type="entry name" value="MTAN"/>
    <property type="match status" value="1"/>
</dbReference>
<protein>
    <recommendedName>
        <fullName evidence="1">Nucleoside phosphorylase domain-containing protein</fullName>
    </recommendedName>
</protein>
<name>A0ABQ5N1W2_9CLOT</name>
<gene>
    <name evidence="2" type="ORF">bsdE14_05900</name>
</gene>
<accession>A0ABQ5N1W2</accession>
<dbReference type="Proteomes" id="UP001208567">
    <property type="component" value="Unassembled WGS sequence"/>
</dbReference>
<comment type="caution">
    <text evidence="2">The sequence shown here is derived from an EMBL/GenBank/DDBJ whole genome shotgun (WGS) entry which is preliminary data.</text>
</comment>
<evidence type="ECO:0000313" key="2">
    <source>
        <dbReference type="EMBL" id="GLC29180.1"/>
    </source>
</evidence>
<feature type="domain" description="Nucleoside phosphorylase" evidence="1">
    <location>
        <begin position="10"/>
        <end position="229"/>
    </location>
</feature>